<accession>A0AAV3UN20</accession>
<evidence type="ECO:0000259" key="2">
    <source>
        <dbReference type="PROSITE" id="PS51819"/>
    </source>
</evidence>
<dbReference type="InterPro" id="IPR029068">
    <property type="entry name" value="Glyas_Bleomycin-R_OHBP_Dase"/>
</dbReference>
<dbReference type="Pfam" id="PF00903">
    <property type="entry name" value="Glyoxalase"/>
    <property type="match status" value="1"/>
</dbReference>
<feature type="domain" description="VOC" evidence="2">
    <location>
        <begin position="13"/>
        <end position="136"/>
    </location>
</feature>
<evidence type="ECO:0000313" key="4">
    <source>
        <dbReference type="Proteomes" id="UP001501729"/>
    </source>
</evidence>
<dbReference type="Proteomes" id="UP001501729">
    <property type="component" value="Unassembled WGS sequence"/>
</dbReference>
<comment type="caution">
    <text evidence="3">The sequence shown here is derived from an EMBL/GenBank/DDBJ whole genome shotgun (WGS) entry which is preliminary data.</text>
</comment>
<dbReference type="PANTHER" id="PTHR36113:SF6">
    <property type="entry name" value="FOSFOMYCIN RESISTANCE PROTEIN FOSX"/>
    <property type="match status" value="1"/>
</dbReference>
<name>A0AAV3UN20_9EURY</name>
<proteinExistence type="predicted"/>
<keyword evidence="4" id="KW-1185">Reference proteome</keyword>
<dbReference type="SUPFAM" id="SSF54593">
    <property type="entry name" value="Glyoxalase/Bleomycin resistance protein/Dihydroxybiphenyl dioxygenase"/>
    <property type="match status" value="1"/>
</dbReference>
<dbReference type="GO" id="GO:0046872">
    <property type="term" value="F:metal ion binding"/>
    <property type="evidence" value="ECO:0007669"/>
    <property type="project" value="UniProtKB-KW"/>
</dbReference>
<dbReference type="EMBL" id="BAABKX010000018">
    <property type="protein sequence ID" value="GAA5059274.1"/>
    <property type="molecule type" value="Genomic_DNA"/>
</dbReference>
<dbReference type="GeneID" id="68613825"/>
<evidence type="ECO:0000313" key="3">
    <source>
        <dbReference type="EMBL" id="GAA5059274.1"/>
    </source>
</evidence>
<protein>
    <submittedName>
        <fullName evidence="3">VOC family protein</fullName>
    </submittedName>
</protein>
<dbReference type="InterPro" id="IPR051332">
    <property type="entry name" value="Fosfomycin_Res_Enzymes"/>
</dbReference>
<evidence type="ECO:0000256" key="1">
    <source>
        <dbReference type="ARBA" id="ARBA00022723"/>
    </source>
</evidence>
<dbReference type="Gene3D" id="3.10.180.10">
    <property type="entry name" value="2,3-Dihydroxybiphenyl 1,2-Dioxygenase, domain 1"/>
    <property type="match status" value="1"/>
</dbReference>
<organism evidence="3 4">
    <name type="scientific">Haladaptatus pallidirubidus</name>
    <dbReference type="NCBI Taxonomy" id="1008152"/>
    <lineage>
        <taxon>Archaea</taxon>
        <taxon>Methanobacteriati</taxon>
        <taxon>Methanobacteriota</taxon>
        <taxon>Stenosarchaea group</taxon>
        <taxon>Halobacteria</taxon>
        <taxon>Halobacteriales</taxon>
        <taxon>Haladaptataceae</taxon>
        <taxon>Haladaptatus</taxon>
    </lineage>
</organism>
<keyword evidence="1" id="KW-0479">Metal-binding</keyword>
<reference evidence="3 4" key="1">
    <citation type="journal article" date="2019" name="Int. J. Syst. Evol. Microbiol.">
        <title>The Global Catalogue of Microorganisms (GCM) 10K type strain sequencing project: providing services to taxonomists for standard genome sequencing and annotation.</title>
        <authorList>
            <consortium name="The Broad Institute Genomics Platform"/>
            <consortium name="The Broad Institute Genome Sequencing Center for Infectious Disease"/>
            <person name="Wu L."/>
            <person name="Ma J."/>
        </authorList>
    </citation>
    <scope>NUCLEOTIDE SEQUENCE [LARGE SCALE GENOMIC DNA]</scope>
    <source>
        <strain evidence="3 4">JCM 17504</strain>
    </source>
</reference>
<dbReference type="InterPro" id="IPR037523">
    <property type="entry name" value="VOC_core"/>
</dbReference>
<gene>
    <name evidence="3" type="ORF">GCM10025751_43070</name>
</gene>
<dbReference type="AlphaFoldDB" id="A0AAV3UN20"/>
<sequence>MNYSHGNLDCAGNLHHVELCTTNLEGSIGFWGWLLGELGYTPKNDWENGRSWIKEPTYIVVKQAVDSEHPFDREASGLNHLAFHASSREQVDELTTGIRERDDSTVLYEDQHPYAGGYYALYCEDPEGVKVEIVGPE</sequence>
<dbReference type="InterPro" id="IPR004360">
    <property type="entry name" value="Glyas_Fos-R_dOase_dom"/>
</dbReference>
<dbReference type="PANTHER" id="PTHR36113">
    <property type="entry name" value="LYASE, PUTATIVE-RELATED-RELATED"/>
    <property type="match status" value="1"/>
</dbReference>
<dbReference type="PROSITE" id="PS51819">
    <property type="entry name" value="VOC"/>
    <property type="match status" value="1"/>
</dbReference>
<dbReference type="RefSeq" id="WP_227773615.1">
    <property type="nucleotide sequence ID" value="NZ_BAABKX010000018.1"/>
</dbReference>